<dbReference type="PANTHER" id="PTHR30250">
    <property type="entry name" value="PST FAMILY PREDICTED COLANIC ACID TRANSPORTER"/>
    <property type="match status" value="1"/>
</dbReference>
<protein>
    <submittedName>
        <fullName evidence="7">Polysaccharide biosynthesis protein</fullName>
    </submittedName>
</protein>
<dbReference type="InterPro" id="IPR050833">
    <property type="entry name" value="Poly_Biosynth_Transport"/>
</dbReference>
<keyword evidence="4 6" id="KW-1133">Transmembrane helix</keyword>
<accession>A0A0M2UZ18</accession>
<reference evidence="7 8" key="1">
    <citation type="journal article" date="2013" name="BMC Microbiol.">
        <title>Identification of the type II cytochrome c maturation pathway in anammox bacteria by comparative genomics.</title>
        <authorList>
            <person name="Ferousi C."/>
            <person name="Speth D.R."/>
            <person name="Reimann J."/>
            <person name="Op den Camp H.J."/>
            <person name="Allen J.W."/>
            <person name="Keltjens J.T."/>
            <person name="Jetten M.S."/>
        </authorList>
    </citation>
    <scope>NUCLEOTIDE SEQUENCE [LARGE SCALE GENOMIC DNA]</scope>
    <source>
        <strain evidence="7">RU1</strain>
    </source>
</reference>
<evidence type="ECO:0000256" key="1">
    <source>
        <dbReference type="ARBA" id="ARBA00004651"/>
    </source>
</evidence>
<feature type="transmembrane region" description="Helical" evidence="6">
    <location>
        <begin position="160"/>
        <end position="181"/>
    </location>
</feature>
<feature type="transmembrane region" description="Helical" evidence="6">
    <location>
        <begin position="457"/>
        <end position="486"/>
    </location>
</feature>
<keyword evidence="8" id="KW-1185">Reference proteome</keyword>
<keyword evidence="2" id="KW-1003">Cell membrane</keyword>
<evidence type="ECO:0000256" key="4">
    <source>
        <dbReference type="ARBA" id="ARBA00022989"/>
    </source>
</evidence>
<keyword evidence="5 6" id="KW-0472">Membrane</keyword>
<gene>
    <name evidence="7" type="ORF">BROFUL_00204</name>
</gene>
<sequence>MSLRKKYVKNSFLNVSGWLWLAIVNVVTTPYIFHKLGYDQYGILSLVLTVLGYFAFLDFGLGDAVIKFVAHYNTLKDYRKINRIISSIFLLYLAIGIVGGVLIFLFAKYFALNLFKVPLEFQSKSLYCFYIGAFGFSLNLVFAVISKIPEAIQRFDISNVVNVCIGSFVTFANVTILFLGYGLQELVVVNLMSTFVGIITFYVIIKKALPDFKIFIYFSLEEMREVFSYGLYTLFTKFSSIISQSINQLIIGVVLGPAGIGVINIPSKLVSRFTTLVSRIAYIVFPLTSELCALNDLTKIKSIYLKLSRYVYIISSLFFLILIAYSKSILYFWMGNDFAQKAYLPMVIITISMYLVTATMIPSLIAIGMTKPKYNALFSFIGAATNAIFIYPLTKYYGLTGSALSVLLGSFNSPFFIFFFNKKILNINNYTYFFNAFTKVTIMNLGFLILFSLFQRFIIQNIFSFCLVLFLSEIMMIGLFYLYGLYNEDRQAVKLKLIGVIAKRRIRSL</sequence>
<feature type="transmembrane region" description="Helical" evidence="6">
    <location>
        <begin position="249"/>
        <end position="270"/>
    </location>
</feature>
<evidence type="ECO:0000256" key="3">
    <source>
        <dbReference type="ARBA" id="ARBA00022692"/>
    </source>
</evidence>
<dbReference type="GO" id="GO:0005886">
    <property type="term" value="C:plasma membrane"/>
    <property type="evidence" value="ECO:0007669"/>
    <property type="project" value="UniProtKB-SubCell"/>
</dbReference>
<feature type="transmembrane region" description="Helical" evidence="6">
    <location>
        <begin position="12"/>
        <end position="33"/>
    </location>
</feature>
<comment type="caution">
    <text evidence="7">The sequence shown here is derived from an EMBL/GenBank/DDBJ whole genome shotgun (WGS) entry which is preliminary data.</text>
</comment>
<feature type="transmembrane region" description="Helical" evidence="6">
    <location>
        <begin position="399"/>
        <end position="420"/>
    </location>
</feature>
<feature type="transmembrane region" description="Helical" evidence="6">
    <location>
        <begin position="432"/>
        <end position="451"/>
    </location>
</feature>
<organism evidence="7 8">
    <name type="scientific">Candidatus Brocadia fulgida</name>
    <dbReference type="NCBI Taxonomy" id="380242"/>
    <lineage>
        <taxon>Bacteria</taxon>
        <taxon>Pseudomonadati</taxon>
        <taxon>Planctomycetota</taxon>
        <taxon>Candidatus Brocadiia</taxon>
        <taxon>Candidatus Brocadiales</taxon>
        <taxon>Candidatus Brocadiaceae</taxon>
        <taxon>Candidatus Brocadia</taxon>
    </lineage>
</organism>
<dbReference type="Proteomes" id="UP000034954">
    <property type="component" value="Unassembled WGS sequence"/>
</dbReference>
<evidence type="ECO:0000313" key="8">
    <source>
        <dbReference type="Proteomes" id="UP000034954"/>
    </source>
</evidence>
<comment type="subcellular location">
    <subcellularLocation>
        <location evidence="1">Cell membrane</location>
        <topology evidence="1">Multi-pass membrane protein</topology>
    </subcellularLocation>
</comment>
<dbReference type="PANTHER" id="PTHR30250:SF26">
    <property type="entry name" value="PSMA PROTEIN"/>
    <property type="match status" value="1"/>
</dbReference>
<evidence type="ECO:0000313" key="7">
    <source>
        <dbReference type="EMBL" id="KKO21067.1"/>
    </source>
</evidence>
<dbReference type="Pfam" id="PF13440">
    <property type="entry name" value="Polysacc_synt_3"/>
    <property type="match status" value="1"/>
</dbReference>
<feature type="transmembrane region" description="Helical" evidence="6">
    <location>
        <begin position="87"/>
        <end position="107"/>
    </location>
</feature>
<feature type="transmembrane region" description="Helical" evidence="6">
    <location>
        <begin position="127"/>
        <end position="148"/>
    </location>
</feature>
<evidence type="ECO:0000256" key="6">
    <source>
        <dbReference type="SAM" id="Phobius"/>
    </source>
</evidence>
<dbReference type="AlphaFoldDB" id="A0A0M2UZ18"/>
<name>A0A0M2UZ18_9BACT</name>
<feature type="transmembrane region" description="Helical" evidence="6">
    <location>
        <begin position="187"/>
        <end position="205"/>
    </location>
</feature>
<proteinExistence type="predicted"/>
<dbReference type="EMBL" id="LAQJ01000025">
    <property type="protein sequence ID" value="KKO21067.1"/>
    <property type="molecule type" value="Genomic_DNA"/>
</dbReference>
<evidence type="ECO:0000256" key="2">
    <source>
        <dbReference type="ARBA" id="ARBA00022475"/>
    </source>
</evidence>
<feature type="transmembrane region" description="Helical" evidence="6">
    <location>
        <begin position="374"/>
        <end position="393"/>
    </location>
</feature>
<keyword evidence="3 6" id="KW-0812">Transmembrane</keyword>
<feature type="transmembrane region" description="Helical" evidence="6">
    <location>
        <begin position="310"/>
        <end position="334"/>
    </location>
</feature>
<evidence type="ECO:0000256" key="5">
    <source>
        <dbReference type="ARBA" id="ARBA00023136"/>
    </source>
</evidence>
<feature type="transmembrane region" description="Helical" evidence="6">
    <location>
        <begin position="346"/>
        <end position="367"/>
    </location>
</feature>
<feature type="transmembrane region" description="Helical" evidence="6">
    <location>
        <begin position="45"/>
        <end position="66"/>
    </location>
</feature>